<dbReference type="PROSITE" id="PS50191">
    <property type="entry name" value="CRAL_TRIO"/>
    <property type="match status" value="1"/>
</dbReference>
<reference evidence="2" key="1">
    <citation type="submission" date="2020-05" db="UniProtKB">
        <authorList>
            <consortium name="EnsemblMetazoa"/>
        </authorList>
    </citation>
    <scope>IDENTIFICATION</scope>
    <source>
        <strain evidence="2">USDA</strain>
    </source>
</reference>
<dbReference type="InterPro" id="IPR036273">
    <property type="entry name" value="CRAL/TRIO_N_dom_sf"/>
</dbReference>
<evidence type="ECO:0000313" key="2">
    <source>
        <dbReference type="EnsemblMetazoa" id="SCAU002884-PB"/>
    </source>
</evidence>
<dbReference type="KEGG" id="scac:106091355"/>
<dbReference type="GO" id="GO:1902936">
    <property type="term" value="F:phosphatidylinositol bisphosphate binding"/>
    <property type="evidence" value="ECO:0007669"/>
    <property type="project" value="TreeGrafter"/>
</dbReference>
<dbReference type="InterPro" id="IPR036865">
    <property type="entry name" value="CRAL-TRIO_dom_sf"/>
</dbReference>
<evidence type="ECO:0000313" key="3">
    <source>
        <dbReference type="Proteomes" id="UP000095300"/>
    </source>
</evidence>
<dbReference type="PANTHER" id="PTHR10174">
    <property type="entry name" value="ALPHA-TOCOPHEROL TRANSFER PROTEIN-RELATED"/>
    <property type="match status" value="1"/>
</dbReference>
<evidence type="ECO:0000259" key="1">
    <source>
        <dbReference type="PROSITE" id="PS50191"/>
    </source>
</evidence>
<keyword evidence="3" id="KW-1185">Reference proteome</keyword>
<dbReference type="PRINTS" id="PR00180">
    <property type="entry name" value="CRETINALDHBP"/>
</dbReference>
<dbReference type="SUPFAM" id="SSF46938">
    <property type="entry name" value="CRAL/TRIO N-terminal domain"/>
    <property type="match status" value="1"/>
</dbReference>
<dbReference type="SMART" id="SM00516">
    <property type="entry name" value="SEC14"/>
    <property type="match status" value="1"/>
</dbReference>
<dbReference type="Gene3D" id="3.40.525.10">
    <property type="entry name" value="CRAL-TRIO lipid binding domain"/>
    <property type="match status" value="1"/>
</dbReference>
<dbReference type="OrthoDB" id="1434354at2759"/>
<dbReference type="PANTHER" id="PTHR10174:SF222">
    <property type="entry name" value="GH10083P-RELATED"/>
    <property type="match status" value="1"/>
</dbReference>
<dbReference type="AlphaFoldDB" id="A0A1I8NXG3"/>
<dbReference type="GO" id="GO:0016020">
    <property type="term" value="C:membrane"/>
    <property type="evidence" value="ECO:0007669"/>
    <property type="project" value="TreeGrafter"/>
</dbReference>
<dbReference type="VEuPathDB" id="VectorBase:SCAU002884"/>
<dbReference type="SUPFAM" id="SSF52087">
    <property type="entry name" value="CRAL/TRIO domain"/>
    <property type="match status" value="1"/>
</dbReference>
<name>A0A1I8NXG3_STOCA</name>
<protein>
    <recommendedName>
        <fullName evidence="1">CRAL-TRIO domain-containing protein</fullName>
    </recommendedName>
</protein>
<dbReference type="InterPro" id="IPR001251">
    <property type="entry name" value="CRAL-TRIO_dom"/>
</dbReference>
<dbReference type="Pfam" id="PF00650">
    <property type="entry name" value="CRAL_TRIO"/>
    <property type="match status" value="1"/>
</dbReference>
<feature type="domain" description="CRAL-TRIO" evidence="1">
    <location>
        <begin position="76"/>
        <end position="246"/>
    </location>
</feature>
<accession>A0A1I8NXG3</accession>
<dbReference type="CDD" id="cd00170">
    <property type="entry name" value="SEC14"/>
    <property type="match status" value="1"/>
</dbReference>
<dbReference type="EnsemblMetazoa" id="SCAU002884-RB">
    <property type="protein sequence ID" value="SCAU002884-PB"/>
    <property type="gene ID" value="SCAU002884"/>
</dbReference>
<dbReference type="Proteomes" id="UP000095300">
    <property type="component" value="Unassembled WGS sequence"/>
</dbReference>
<proteinExistence type="predicted"/>
<sequence length="271" mass="32107">MEFIGDSEQEKIIDDLQKWFEENDKLPKKINRLLLTRFYYCMFKDVEETKNLIEINYAMRQRAPTIFITRDPTDEDTQNSAAYADMVLLPGMTPDNCRVSLLYINNPDPKMMHHAQDIKAYFMVTDYRFSMPDMITSEGKALLAEGEIKIIDMKHFTLKHIPRLSIWALRTTIKYLQEAYPVRIKSIHIVNCPPYMNKIIAIVRPFISQRVFELIHFHTDDLERLYDHVPRDMLVEEHGGQAGKISDYKEELIQSVTDKREYLMDLDYWKV</sequence>
<organism evidence="2 3">
    <name type="scientific">Stomoxys calcitrans</name>
    <name type="common">Stable fly</name>
    <name type="synonym">Conops calcitrans</name>
    <dbReference type="NCBI Taxonomy" id="35570"/>
    <lineage>
        <taxon>Eukaryota</taxon>
        <taxon>Metazoa</taxon>
        <taxon>Ecdysozoa</taxon>
        <taxon>Arthropoda</taxon>
        <taxon>Hexapoda</taxon>
        <taxon>Insecta</taxon>
        <taxon>Pterygota</taxon>
        <taxon>Neoptera</taxon>
        <taxon>Endopterygota</taxon>
        <taxon>Diptera</taxon>
        <taxon>Brachycera</taxon>
        <taxon>Muscomorpha</taxon>
        <taxon>Muscoidea</taxon>
        <taxon>Muscidae</taxon>
        <taxon>Stomoxys</taxon>
    </lineage>
</organism>
<gene>
    <name evidence="2" type="primary">106091355</name>
</gene>